<evidence type="ECO:0000313" key="5">
    <source>
        <dbReference type="Proteomes" id="UP000572680"/>
    </source>
</evidence>
<evidence type="ECO:0000256" key="1">
    <source>
        <dbReference type="ARBA" id="ARBA00023125"/>
    </source>
</evidence>
<feature type="DNA-binding region" description="H-T-H motif" evidence="2">
    <location>
        <begin position="33"/>
        <end position="52"/>
    </location>
</feature>
<dbReference type="GO" id="GO:0000976">
    <property type="term" value="F:transcription cis-regulatory region binding"/>
    <property type="evidence" value="ECO:0007669"/>
    <property type="project" value="TreeGrafter"/>
</dbReference>
<dbReference type="EMBL" id="JACJIA010000003">
    <property type="protein sequence ID" value="MBA8950968.1"/>
    <property type="molecule type" value="Genomic_DNA"/>
</dbReference>
<dbReference type="InterPro" id="IPR050109">
    <property type="entry name" value="HTH-type_TetR-like_transc_reg"/>
</dbReference>
<dbReference type="SUPFAM" id="SSF46689">
    <property type="entry name" value="Homeodomain-like"/>
    <property type="match status" value="1"/>
</dbReference>
<evidence type="ECO:0000256" key="2">
    <source>
        <dbReference type="PROSITE-ProRule" id="PRU00335"/>
    </source>
</evidence>
<dbReference type="Pfam" id="PF00440">
    <property type="entry name" value="TetR_N"/>
    <property type="match status" value="1"/>
</dbReference>
<dbReference type="InterPro" id="IPR009057">
    <property type="entry name" value="Homeodomain-like_sf"/>
</dbReference>
<dbReference type="PANTHER" id="PTHR30055">
    <property type="entry name" value="HTH-TYPE TRANSCRIPTIONAL REGULATOR RUTR"/>
    <property type="match status" value="1"/>
</dbReference>
<organism evidence="4 5">
    <name type="scientific">Actinomadura namibiensis</name>
    <dbReference type="NCBI Taxonomy" id="182080"/>
    <lineage>
        <taxon>Bacteria</taxon>
        <taxon>Bacillati</taxon>
        <taxon>Actinomycetota</taxon>
        <taxon>Actinomycetes</taxon>
        <taxon>Streptosporangiales</taxon>
        <taxon>Thermomonosporaceae</taxon>
        <taxon>Actinomadura</taxon>
    </lineage>
</organism>
<dbReference type="PANTHER" id="PTHR30055:SF174">
    <property type="entry name" value="TRANSCRIPTIONAL REGULATORY PROTEIN (PROBABLY TETR-FAMILY)-RELATED"/>
    <property type="match status" value="1"/>
</dbReference>
<dbReference type="Gene3D" id="1.10.357.10">
    <property type="entry name" value="Tetracycline Repressor, domain 2"/>
    <property type="match status" value="1"/>
</dbReference>
<dbReference type="InterPro" id="IPR001647">
    <property type="entry name" value="HTH_TetR"/>
</dbReference>
<evidence type="ECO:0000313" key="4">
    <source>
        <dbReference type="EMBL" id="MBA8950968.1"/>
    </source>
</evidence>
<keyword evidence="5" id="KW-1185">Reference proteome</keyword>
<sequence length="210" mass="23081">MPRYRRLSPDERRDQILRVARRLFTELPYAEVSTTAIAEEAGVRRGLLHYYFGTKRELFLEVVRELAADAAVQAPPPDVGLPLPEAADLCVARYLDTAETNATTWFAAIDAEGFGRDPELLRIVNRFRDLTVGHLLSVLGHPDPDATLRAVGCAYSGLAEAATRQWLQERTLTRPQVHTLLTRSLLTMLTDIAPALGERPDPAVAGPGGG</sequence>
<dbReference type="RefSeq" id="WP_182843368.1">
    <property type="nucleotide sequence ID" value="NZ_BAAALP010000016.1"/>
</dbReference>
<protein>
    <submittedName>
        <fullName evidence="4">AcrR family transcriptional regulator</fullName>
    </submittedName>
</protein>
<reference evidence="4 5" key="1">
    <citation type="submission" date="2020-08" db="EMBL/GenBank/DDBJ databases">
        <title>Genomic Encyclopedia of Type Strains, Phase IV (KMG-IV): sequencing the most valuable type-strain genomes for metagenomic binning, comparative biology and taxonomic classification.</title>
        <authorList>
            <person name="Goeker M."/>
        </authorList>
    </citation>
    <scope>NUCLEOTIDE SEQUENCE [LARGE SCALE GENOMIC DNA]</scope>
    <source>
        <strain evidence="4 5">DSM 44197</strain>
    </source>
</reference>
<dbReference type="PRINTS" id="PR00455">
    <property type="entry name" value="HTHTETR"/>
</dbReference>
<dbReference type="GO" id="GO:0003700">
    <property type="term" value="F:DNA-binding transcription factor activity"/>
    <property type="evidence" value="ECO:0007669"/>
    <property type="project" value="TreeGrafter"/>
</dbReference>
<dbReference type="Proteomes" id="UP000572680">
    <property type="component" value="Unassembled WGS sequence"/>
</dbReference>
<name>A0A7W3QLG8_ACTNM</name>
<accession>A0A7W3QLG8</accession>
<feature type="domain" description="HTH tetR-type" evidence="3">
    <location>
        <begin position="10"/>
        <end position="70"/>
    </location>
</feature>
<comment type="caution">
    <text evidence="4">The sequence shown here is derived from an EMBL/GenBank/DDBJ whole genome shotgun (WGS) entry which is preliminary data.</text>
</comment>
<dbReference type="PROSITE" id="PS50977">
    <property type="entry name" value="HTH_TETR_2"/>
    <property type="match status" value="1"/>
</dbReference>
<proteinExistence type="predicted"/>
<keyword evidence="1 2" id="KW-0238">DNA-binding</keyword>
<gene>
    <name evidence="4" type="ORF">HNR61_002599</name>
</gene>
<evidence type="ECO:0000259" key="3">
    <source>
        <dbReference type="PROSITE" id="PS50977"/>
    </source>
</evidence>
<dbReference type="AlphaFoldDB" id="A0A7W3QLG8"/>